<dbReference type="Proteomes" id="UP001596250">
    <property type="component" value="Unassembled WGS sequence"/>
</dbReference>
<feature type="transmembrane region" description="Helical" evidence="1">
    <location>
        <begin position="49"/>
        <end position="71"/>
    </location>
</feature>
<dbReference type="Pfam" id="PF14329">
    <property type="entry name" value="DUF4386"/>
    <property type="match status" value="1"/>
</dbReference>
<feature type="transmembrane region" description="Helical" evidence="1">
    <location>
        <begin position="83"/>
        <end position="102"/>
    </location>
</feature>
<keyword evidence="3" id="KW-1185">Reference proteome</keyword>
<proteinExistence type="predicted"/>
<sequence>MTRDRMNGMIIGLFYITAAVTSIIAVVLYEPVLSEEWYLAAADGAKTKVLIGVVHDLLLIVSAIGTAVMLFPYLRRWNEHAALGYLCFRFMEAVFIIGFSLLSACNARNKKPPAMRVEGSRVLPPRPFR</sequence>
<dbReference type="RefSeq" id="WP_379896442.1">
    <property type="nucleotide sequence ID" value="NZ_CBCSCT010000060.1"/>
</dbReference>
<keyword evidence="1" id="KW-1133">Transmembrane helix</keyword>
<reference evidence="3" key="1">
    <citation type="journal article" date="2019" name="Int. J. Syst. Evol. Microbiol.">
        <title>The Global Catalogue of Microorganisms (GCM) 10K type strain sequencing project: providing services to taxonomists for standard genome sequencing and annotation.</title>
        <authorList>
            <consortium name="The Broad Institute Genomics Platform"/>
            <consortium name="The Broad Institute Genome Sequencing Center for Infectious Disease"/>
            <person name="Wu L."/>
            <person name="Ma J."/>
        </authorList>
    </citation>
    <scope>NUCLEOTIDE SEQUENCE [LARGE SCALE GENOMIC DNA]</scope>
    <source>
        <strain evidence="3">CCM 8749</strain>
    </source>
</reference>
<keyword evidence="1" id="KW-0812">Transmembrane</keyword>
<keyword evidence="1" id="KW-0472">Membrane</keyword>
<evidence type="ECO:0000313" key="2">
    <source>
        <dbReference type="EMBL" id="MFC5988919.1"/>
    </source>
</evidence>
<accession>A0ABW1IVU8</accession>
<name>A0ABW1IVU8_9BACL</name>
<evidence type="ECO:0000256" key="1">
    <source>
        <dbReference type="SAM" id="Phobius"/>
    </source>
</evidence>
<dbReference type="InterPro" id="IPR025495">
    <property type="entry name" value="DUF4386"/>
</dbReference>
<dbReference type="EMBL" id="JBHSQV010000185">
    <property type="protein sequence ID" value="MFC5988919.1"/>
    <property type="molecule type" value="Genomic_DNA"/>
</dbReference>
<feature type="transmembrane region" description="Helical" evidence="1">
    <location>
        <begin position="12"/>
        <end position="29"/>
    </location>
</feature>
<gene>
    <name evidence="2" type="ORF">ACFPXP_21150</name>
</gene>
<protein>
    <submittedName>
        <fullName evidence="2">DUF4386 domain-containing protein</fullName>
    </submittedName>
</protein>
<evidence type="ECO:0000313" key="3">
    <source>
        <dbReference type="Proteomes" id="UP001596250"/>
    </source>
</evidence>
<comment type="caution">
    <text evidence="2">The sequence shown here is derived from an EMBL/GenBank/DDBJ whole genome shotgun (WGS) entry which is preliminary data.</text>
</comment>
<organism evidence="2 3">
    <name type="scientific">Marinicrinis lubricantis</name>
    <dbReference type="NCBI Taxonomy" id="2086470"/>
    <lineage>
        <taxon>Bacteria</taxon>
        <taxon>Bacillati</taxon>
        <taxon>Bacillota</taxon>
        <taxon>Bacilli</taxon>
        <taxon>Bacillales</taxon>
        <taxon>Paenibacillaceae</taxon>
    </lineage>
</organism>